<organism evidence="4">
    <name type="scientific">freshwater metagenome</name>
    <dbReference type="NCBI Taxonomy" id="449393"/>
    <lineage>
        <taxon>unclassified sequences</taxon>
        <taxon>metagenomes</taxon>
        <taxon>ecological metagenomes</taxon>
    </lineage>
</organism>
<dbReference type="PANTHER" id="PTHR40459:SF1">
    <property type="entry name" value="CONSERVED HYPOTHETICAL ALANINE AND LEUCINE RICH PROTEIN"/>
    <property type="match status" value="1"/>
</dbReference>
<evidence type="ECO:0000313" key="5">
    <source>
        <dbReference type="EMBL" id="CAB4912011.1"/>
    </source>
</evidence>
<evidence type="ECO:0000313" key="3">
    <source>
        <dbReference type="EMBL" id="CAB4743752.1"/>
    </source>
</evidence>
<sequence length="244" mass="25689">MVQPESPLPARVVRVIGPGRAGGSLLGALAASGRWRVVEPLRRDDPVRDAAHGVDLLVIATPDRAIADVAARIEPVGTTVVAHLSGACGLDVLGRHPRRGALHPLMTLPDAERGAVLLRGAWFAIAGDELMGQVVAALGGRSFGVADEQRAVYHAAACVASNHVTALLAQVERLAVIAGVPYEAFFGIVRASVENSVEMGPRRALTGPAARGDTTTIERHLAALDHRERPAYEAMVAEIRRLVS</sequence>
<name>A0A6J7AVE8_9ZZZZ</name>
<dbReference type="PANTHER" id="PTHR40459">
    <property type="entry name" value="CONSERVED HYPOTHETICAL ALANINE AND LEUCINE RICH PROTEIN"/>
    <property type="match status" value="1"/>
</dbReference>
<dbReference type="Pfam" id="PF10727">
    <property type="entry name" value="Rossmann-like"/>
    <property type="match status" value="1"/>
</dbReference>
<feature type="domain" description="DUF2520" evidence="2">
    <location>
        <begin position="129"/>
        <end position="237"/>
    </location>
</feature>
<protein>
    <submittedName>
        <fullName evidence="4">Unannotated protein</fullName>
    </submittedName>
</protein>
<dbReference type="EMBL" id="CAFABA010000222">
    <property type="protein sequence ID" value="CAB4836713.1"/>
    <property type="molecule type" value="Genomic_DNA"/>
</dbReference>
<dbReference type="SUPFAM" id="SSF48179">
    <property type="entry name" value="6-phosphogluconate dehydrogenase C-terminal domain-like"/>
    <property type="match status" value="1"/>
</dbReference>
<dbReference type="Pfam" id="PF10728">
    <property type="entry name" value="DUF2520"/>
    <property type="match status" value="1"/>
</dbReference>
<feature type="domain" description="Putative oxidoreductase/dehydrogenase Rossmann-like" evidence="1">
    <location>
        <begin position="46"/>
        <end position="104"/>
    </location>
</feature>
<proteinExistence type="predicted"/>
<dbReference type="Gene3D" id="3.40.50.720">
    <property type="entry name" value="NAD(P)-binding Rossmann-like Domain"/>
    <property type="match status" value="1"/>
</dbReference>
<dbReference type="InterPro" id="IPR008927">
    <property type="entry name" value="6-PGluconate_DH-like_C_sf"/>
</dbReference>
<dbReference type="EMBL" id="CAFBMH010000055">
    <property type="protein sequence ID" value="CAB4912011.1"/>
    <property type="molecule type" value="Genomic_DNA"/>
</dbReference>
<evidence type="ECO:0000313" key="6">
    <source>
        <dbReference type="EMBL" id="CAB4989726.1"/>
    </source>
</evidence>
<dbReference type="AlphaFoldDB" id="A0A6J7AVE8"/>
<dbReference type="EMBL" id="CAFBOS010000042">
    <property type="protein sequence ID" value="CAB4989726.1"/>
    <property type="molecule type" value="Genomic_DNA"/>
</dbReference>
<reference evidence="4" key="1">
    <citation type="submission" date="2020-05" db="EMBL/GenBank/DDBJ databases">
        <authorList>
            <person name="Chiriac C."/>
            <person name="Salcher M."/>
            <person name="Ghai R."/>
            <person name="Kavagutti S V."/>
        </authorList>
    </citation>
    <scope>NUCLEOTIDE SEQUENCE</scope>
</reference>
<dbReference type="Gene3D" id="1.10.1040.20">
    <property type="entry name" value="ProC-like, C-terminal domain"/>
    <property type="match status" value="1"/>
</dbReference>
<dbReference type="SUPFAM" id="SSF51735">
    <property type="entry name" value="NAD(P)-binding Rossmann-fold domains"/>
    <property type="match status" value="1"/>
</dbReference>
<dbReference type="InterPro" id="IPR037108">
    <property type="entry name" value="TM1727-like_C_sf"/>
</dbReference>
<accession>A0A6J7AVE8</accession>
<dbReference type="InterPro" id="IPR019665">
    <property type="entry name" value="OxRdtase/DH_put_Rossmann_dom"/>
</dbReference>
<dbReference type="InterPro" id="IPR036291">
    <property type="entry name" value="NAD(P)-bd_dom_sf"/>
</dbReference>
<evidence type="ECO:0000259" key="2">
    <source>
        <dbReference type="Pfam" id="PF10728"/>
    </source>
</evidence>
<gene>
    <name evidence="3" type="ORF">UFOPK2754_01360</name>
    <name evidence="4" type="ORF">UFOPK3139_03157</name>
    <name evidence="5" type="ORF">UFOPK3543_01568</name>
    <name evidence="6" type="ORF">UFOPK3967_00920</name>
</gene>
<evidence type="ECO:0000313" key="4">
    <source>
        <dbReference type="EMBL" id="CAB4836713.1"/>
    </source>
</evidence>
<evidence type="ECO:0000259" key="1">
    <source>
        <dbReference type="Pfam" id="PF10727"/>
    </source>
</evidence>
<dbReference type="EMBL" id="CAEZYR010000044">
    <property type="protein sequence ID" value="CAB4743752.1"/>
    <property type="molecule type" value="Genomic_DNA"/>
</dbReference>
<dbReference type="InterPro" id="IPR018931">
    <property type="entry name" value="DUF2520"/>
</dbReference>